<gene>
    <name evidence="1" type="ORF">KCG35_21725</name>
</gene>
<comment type="caution">
    <text evidence="1">The sequence shown here is derived from an EMBL/GenBank/DDBJ whole genome shotgun (WGS) entry which is preliminary data.</text>
</comment>
<evidence type="ECO:0000313" key="2">
    <source>
        <dbReference type="Proteomes" id="UP000690515"/>
    </source>
</evidence>
<protein>
    <recommendedName>
        <fullName evidence="3">RHS repeat protein</fullName>
    </recommendedName>
</protein>
<evidence type="ECO:0000313" key="1">
    <source>
        <dbReference type="EMBL" id="MBU2713684.1"/>
    </source>
</evidence>
<proteinExistence type="predicted"/>
<accession>A0ABS5ZI76</accession>
<dbReference type="RefSeq" id="WP_215821969.1">
    <property type="nucleotide sequence ID" value="NZ_JAGSOY010000096.1"/>
</dbReference>
<evidence type="ECO:0008006" key="3">
    <source>
        <dbReference type="Google" id="ProtNLM"/>
    </source>
</evidence>
<sequence>MDKMITNAFNYSDFLSGAVDPRTGVYNFQITLGKIIGSLLEGPEIEFTIRYSFLYHENFGFGKGWFSNLSRYNHRLKTLFLGQGKSYYVDTYQVGEDLDIRYGNLNEFKVYVEKDGRIIIFYKSGIKEYLNYHGFLEKIEQLDGRFLVVNYYSPSDKGKIKSISDDTGQSISFVYKAGEVLIKKNGVDKFLLRISDEQLKSVTLIDSAKFIFQYREINTFKVLKSVIHPSGATESLTYDSEGLRAPEGCPVSTIPAVINHRIYGSDIEEQNKRYEYSRQNYLGFAAGAKFVEGRDNLYERSQDYLYSSNEYIGDKKITRTYNRFHLLIQEKVIDCRTNSTITTREITYVADPQLSFLEQPTTYSLPVNDSTTYYNQDGDCSSENYTYEYDDYGNIIKSTDPFGKTECIHYYLAAGESDCPPSPTSVPIFIKEKILYPSSKYSNESIHVIRHIYIYKAYQRYSRDSSYPLLDTEVVQTIDNKVILKRKTDYYNTDSLTGIHGKISSEAVQVGSRITKDDYRYTVKDNELIISFICSVNGEEKYQESTTFNLSNGKKVEATDRNGVVSEFVYDSLMRTIVERTYVGSPYQSEVTYEYAFGTDEQYIKKTDHAGRIEKYYIDSLGRVIFVYKDDSGHGLKKYQSMTYDSLGYVSSLTEYETNLNQEEYSYSTQFEYDIWGHQCKKTLPSGMSYITHYDKAKRAKTTYLRSVNGKKIEIEKCQFDEAQNEIKTESLSKVSHREYNGFGLVIEEKGTYKYPVRYQYDEVGRVTNEIIGNEFSVYKNYDSASLEEYVTELKVNNIVIGSREYDHLGRVVVESSYGLPAINYSYEANWLEPVSLKYVNETIERTLDTSLGKVVHEASHSGDISIERQYIQPEGELKSVKNSYNQKNMTYYKNGLLKSIQQDNRYLEYEYSRQGNILKRKDYFGNTECRLYNASGHLSEVNIGQHKGCFSYNEFDLLSEELIVTAEGDRINHQLYYDSLFRLKKKISLVNNAIVCQQSFIYDEYGQIVGKSIINENGEKTFEFFIYDALGRLTEYSVEGIDAPCFRDSAEIIQKQKYVYNALGDITLTTTVYLKDGVSYEDIQEFKYHEQYLGQLTSIRYNSNDVVDIEYDLNGNLLRDDQGFQYRYNSLNQVSDVLNSSGDKLASYHYDGFGNQVACIEQDRPAHYRYFDQQDLINEKQEGFISYSLKGHCGMLFRAIDGEGDRQRIDLLVTNHQDSPIYSIQNKIVVKKSYQPFGSFC</sequence>
<dbReference type="Proteomes" id="UP000690515">
    <property type="component" value="Unassembled WGS sequence"/>
</dbReference>
<organism evidence="1 2">
    <name type="scientific">Zooshikella harenae</name>
    <dbReference type="NCBI Taxonomy" id="2827238"/>
    <lineage>
        <taxon>Bacteria</taxon>
        <taxon>Pseudomonadati</taxon>
        <taxon>Pseudomonadota</taxon>
        <taxon>Gammaproteobacteria</taxon>
        <taxon>Oceanospirillales</taxon>
        <taxon>Zooshikellaceae</taxon>
        <taxon>Zooshikella</taxon>
    </lineage>
</organism>
<reference evidence="1 2" key="1">
    <citation type="submission" date="2021-04" db="EMBL/GenBank/DDBJ databases">
        <authorList>
            <person name="Pira H."/>
            <person name="Risdian C."/>
            <person name="Wink J."/>
        </authorList>
    </citation>
    <scope>NUCLEOTIDE SEQUENCE [LARGE SCALE GENOMIC DNA]</scope>
    <source>
        <strain evidence="1 2">WH53</strain>
    </source>
</reference>
<dbReference type="EMBL" id="JAGSOY010000096">
    <property type="protein sequence ID" value="MBU2713684.1"/>
    <property type="molecule type" value="Genomic_DNA"/>
</dbReference>
<dbReference type="Gene3D" id="2.180.10.10">
    <property type="entry name" value="RHS repeat-associated core"/>
    <property type="match status" value="1"/>
</dbReference>
<name>A0ABS5ZI76_9GAMM</name>
<keyword evidence="2" id="KW-1185">Reference proteome</keyword>